<keyword evidence="2" id="KW-1185">Reference proteome</keyword>
<protein>
    <submittedName>
        <fullName evidence="1">Uncharacterized protein</fullName>
    </submittedName>
</protein>
<name>A1ZTQ8_MICM2</name>
<dbReference type="InterPro" id="IPR046239">
    <property type="entry name" value="DUF6272"/>
</dbReference>
<dbReference type="NCBIfam" id="NF038262">
    <property type="entry name" value="SiaB_fam_kinase"/>
    <property type="match status" value="1"/>
</dbReference>
<organism evidence="1 2">
    <name type="scientific">Microscilla marina ATCC 23134</name>
    <dbReference type="NCBI Taxonomy" id="313606"/>
    <lineage>
        <taxon>Bacteria</taxon>
        <taxon>Pseudomonadati</taxon>
        <taxon>Bacteroidota</taxon>
        <taxon>Cytophagia</taxon>
        <taxon>Cytophagales</taxon>
        <taxon>Microscillaceae</taxon>
        <taxon>Microscilla</taxon>
    </lineage>
</organism>
<proteinExistence type="predicted"/>
<dbReference type="AlphaFoldDB" id="A1ZTQ8"/>
<evidence type="ECO:0000313" key="1">
    <source>
        <dbReference type="EMBL" id="EAY26160.1"/>
    </source>
</evidence>
<sequence>MGYIYNLHKRLMDENLILVYEGEFTQEITKTVLAMAERNMNVLGEISTIRKKVFNIMIECLQNLVKHSSNSSIFMIGKHDDDYIIGSGNPVTKEEAATIAEKINYVNGLSRDELRALFREIVKIGELSDKGGAGLGFIDMVRKSGEKLLFDFQAIDNDMIFFSLLLRVRRGNFDYLV</sequence>
<comment type="caution">
    <text evidence="1">The sequence shown here is derived from an EMBL/GenBank/DDBJ whole genome shotgun (WGS) entry which is preliminary data.</text>
</comment>
<evidence type="ECO:0000313" key="2">
    <source>
        <dbReference type="Proteomes" id="UP000004095"/>
    </source>
</evidence>
<accession>A1ZTQ8</accession>
<reference evidence="1 2" key="1">
    <citation type="submission" date="2007-01" db="EMBL/GenBank/DDBJ databases">
        <authorList>
            <person name="Haygood M."/>
            <person name="Podell S."/>
            <person name="Anderson C."/>
            <person name="Hopkinson B."/>
            <person name="Roe K."/>
            <person name="Barbeau K."/>
            <person name="Gaasterland T."/>
            <person name="Ferriera S."/>
            <person name="Johnson J."/>
            <person name="Kravitz S."/>
            <person name="Beeson K."/>
            <person name="Sutton G."/>
            <person name="Rogers Y.-H."/>
            <person name="Friedman R."/>
            <person name="Frazier M."/>
            <person name="Venter J.C."/>
        </authorList>
    </citation>
    <scope>NUCLEOTIDE SEQUENCE [LARGE SCALE GENOMIC DNA]</scope>
    <source>
        <strain evidence="1 2">ATCC 23134</strain>
    </source>
</reference>
<dbReference type="Pfam" id="PF19788">
    <property type="entry name" value="DUF6272"/>
    <property type="match status" value="1"/>
</dbReference>
<dbReference type="OrthoDB" id="1117715at2"/>
<dbReference type="EMBL" id="AAWS01000037">
    <property type="protein sequence ID" value="EAY26160.1"/>
    <property type="molecule type" value="Genomic_DNA"/>
</dbReference>
<dbReference type="eggNOG" id="ENOG503106Q">
    <property type="taxonomic scope" value="Bacteria"/>
</dbReference>
<dbReference type="RefSeq" id="WP_002701360.1">
    <property type="nucleotide sequence ID" value="NZ_AAWS01000037.1"/>
</dbReference>
<dbReference type="Proteomes" id="UP000004095">
    <property type="component" value="Unassembled WGS sequence"/>
</dbReference>
<gene>
    <name evidence="1" type="ORF">M23134_02492</name>
</gene>